<keyword evidence="3" id="KW-1185">Reference proteome</keyword>
<dbReference type="Proteomes" id="UP000054721">
    <property type="component" value="Unassembled WGS sequence"/>
</dbReference>
<organism evidence="2 3">
    <name type="scientific">Trichinella nativa</name>
    <dbReference type="NCBI Taxonomy" id="6335"/>
    <lineage>
        <taxon>Eukaryota</taxon>
        <taxon>Metazoa</taxon>
        <taxon>Ecdysozoa</taxon>
        <taxon>Nematoda</taxon>
        <taxon>Enoplea</taxon>
        <taxon>Dorylaimia</taxon>
        <taxon>Trichinellida</taxon>
        <taxon>Trichinellidae</taxon>
        <taxon>Trichinella</taxon>
    </lineage>
</organism>
<dbReference type="AlphaFoldDB" id="A0A0V1KNC0"/>
<evidence type="ECO:0000313" key="3">
    <source>
        <dbReference type="Proteomes" id="UP000054721"/>
    </source>
</evidence>
<sequence>MSTYDHFHPAYYTIYMHKWMGSSKNGKQWYVSDSHWTKEVASFLTHKYIRHAPADMWMENYSEIVTSIREQDSHVKSGASTSGHLAEPETDKEMDGPEDYGYEREGAGYGKSA</sequence>
<comment type="caution">
    <text evidence="2">The sequence shown here is derived from an EMBL/GenBank/DDBJ whole genome shotgun (WGS) entry which is preliminary data.</text>
</comment>
<protein>
    <submittedName>
        <fullName evidence="2">Uncharacterized protein</fullName>
    </submittedName>
</protein>
<evidence type="ECO:0000313" key="2">
    <source>
        <dbReference type="EMBL" id="KRZ48794.1"/>
    </source>
</evidence>
<feature type="region of interest" description="Disordered" evidence="1">
    <location>
        <begin position="70"/>
        <end position="113"/>
    </location>
</feature>
<dbReference type="EMBL" id="JYDW01000363">
    <property type="protein sequence ID" value="KRZ48794.1"/>
    <property type="molecule type" value="Genomic_DNA"/>
</dbReference>
<feature type="compositionally biased region" description="Basic and acidic residues" evidence="1">
    <location>
        <begin position="86"/>
        <end position="106"/>
    </location>
</feature>
<gene>
    <name evidence="2" type="ORF">T02_5462</name>
</gene>
<accession>A0A0V1KNC0</accession>
<reference evidence="2 3" key="1">
    <citation type="submission" date="2015-05" db="EMBL/GenBank/DDBJ databases">
        <title>Evolution of Trichinella species and genotypes.</title>
        <authorList>
            <person name="Korhonen P.K."/>
            <person name="Edoardo P."/>
            <person name="Giuseppe L.R."/>
            <person name="Gasser R.B."/>
        </authorList>
    </citation>
    <scope>NUCLEOTIDE SEQUENCE [LARGE SCALE GENOMIC DNA]</scope>
    <source>
        <strain evidence="2">ISS10</strain>
    </source>
</reference>
<evidence type="ECO:0000256" key="1">
    <source>
        <dbReference type="SAM" id="MobiDB-lite"/>
    </source>
</evidence>
<dbReference type="OrthoDB" id="5940020at2759"/>
<name>A0A0V1KNC0_9BILA</name>
<proteinExistence type="predicted"/>